<dbReference type="HOGENOM" id="CLU_739795_0_0_1"/>
<dbReference type="EMBL" id="KL197714">
    <property type="protein sequence ID" value="KDQ60299.1"/>
    <property type="molecule type" value="Genomic_DNA"/>
</dbReference>
<feature type="region of interest" description="Disordered" evidence="1">
    <location>
        <begin position="207"/>
        <end position="232"/>
    </location>
</feature>
<evidence type="ECO:0000313" key="2">
    <source>
        <dbReference type="EMBL" id="KDQ60299.1"/>
    </source>
</evidence>
<keyword evidence="3" id="KW-1185">Reference proteome</keyword>
<reference evidence="3" key="1">
    <citation type="journal article" date="2014" name="Proc. Natl. Acad. Sci. U.S.A.">
        <title>Extensive sampling of basidiomycete genomes demonstrates inadequacy of the white-rot/brown-rot paradigm for wood decay fungi.</title>
        <authorList>
            <person name="Riley R."/>
            <person name="Salamov A.A."/>
            <person name="Brown D.W."/>
            <person name="Nagy L.G."/>
            <person name="Floudas D."/>
            <person name="Held B.W."/>
            <person name="Levasseur A."/>
            <person name="Lombard V."/>
            <person name="Morin E."/>
            <person name="Otillar R."/>
            <person name="Lindquist E.A."/>
            <person name="Sun H."/>
            <person name="LaButti K.M."/>
            <person name="Schmutz J."/>
            <person name="Jabbour D."/>
            <person name="Luo H."/>
            <person name="Baker S.E."/>
            <person name="Pisabarro A.G."/>
            <person name="Walton J.D."/>
            <person name="Blanchette R.A."/>
            <person name="Henrissat B."/>
            <person name="Martin F."/>
            <person name="Cullen D."/>
            <person name="Hibbett D.S."/>
            <person name="Grigoriev I.V."/>
        </authorList>
    </citation>
    <scope>NUCLEOTIDE SEQUENCE [LARGE SCALE GENOMIC DNA]</scope>
    <source>
        <strain evidence="3">MUCL 33604</strain>
    </source>
</reference>
<evidence type="ECO:0000313" key="3">
    <source>
        <dbReference type="Proteomes" id="UP000027265"/>
    </source>
</evidence>
<dbReference type="InParanoid" id="A0A067PZZ1"/>
<accession>A0A067PZZ1</accession>
<feature type="compositionally biased region" description="Acidic residues" evidence="1">
    <location>
        <begin position="209"/>
        <end position="221"/>
    </location>
</feature>
<gene>
    <name evidence="2" type="ORF">JAAARDRAFT_32679</name>
</gene>
<sequence>MPYNTRSTSKKNAFVVAYASQAANMTFTTSATGMGMHMRWVYDEADGEEEEVSPVELEPNYTLSSLSTLTPQSSIDEPVTGDLVTTDDRLCTPEPFGANTGLLIPGAPKKLQRTPDRIGGHGIKFWGDVTNESGIQERRIFGADEDGRFVIRRDTEAELEESRRRAVERRDTDDERVFVKYLRELNKGKELNEERMRVACERWIASGEDVPESESEDEDAVMGDGGEGVSEDEESMEEDQVADLVTRVGAQLGPHGTHLIDNDPWHTKETFPHQTSFASKPLGPVPTQLIEDDEWHQQPGASTDTRSCQTLERQSTLQITRPADAGMVTTNALPYMNPQLVQAQKDMIRQTSSQAFWQEGGRPLTRTVTEHVLW</sequence>
<proteinExistence type="predicted"/>
<name>A0A067PZZ1_9AGAM</name>
<organism evidence="2 3">
    <name type="scientific">Jaapia argillacea MUCL 33604</name>
    <dbReference type="NCBI Taxonomy" id="933084"/>
    <lineage>
        <taxon>Eukaryota</taxon>
        <taxon>Fungi</taxon>
        <taxon>Dikarya</taxon>
        <taxon>Basidiomycota</taxon>
        <taxon>Agaricomycotina</taxon>
        <taxon>Agaricomycetes</taxon>
        <taxon>Agaricomycetidae</taxon>
        <taxon>Jaapiales</taxon>
        <taxon>Jaapiaceae</taxon>
        <taxon>Jaapia</taxon>
    </lineage>
</organism>
<protein>
    <submittedName>
        <fullName evidence="2">Uncharacterized protein</fullName>
    </submittedName>
</protein>
<dbReference type="Proteomes" id="UP000027265">
    <property type="component" value="Unassembled WGS sequence"/>
</dbReference>
<evidence type="ECO:0000256" key="1">
    <source>
        <dbReference type="SAM" id="MobiDB-lite"/>
    </source>
</evidence>
<dbReference type="AlphaFoldDB" id="A0A067PZZ1"/>